<dbReference type="AlphaFoldDB" id="A0A820BDR9"/>
<dbReference type="Proteomes" id="UP000663836">
    <property type="component" value="Unassembled WGS sequence"/>
</dbReference>
<evidence type="ECO:0000256" key="10">
    <source>
        <dbReference type="SAM" id="MobiDB-lite"/>
    </source>
</evidence>
<evidence type="ECO:0000256" key="8">
    <source>
        <dbReference type="ARBA" id="ARBA00023180"/>
    </source>
</evidence>
<dbReference type="PRINTS" id="PR00261">
    <property type="entry name" value="LDLRECEPTOR"/>
</dbReference>
<feature type="region of interest" description="Disordered" evidence="10">
    <location>
        <begin position="218"/>
        <end position="242"/>
    </location>
</feature>
<dbReference type="SMART" id="SM00192">
    <property type="entry name" value="LDLa"/>
    <property type="match status" value="2"/>
</dbReference>
<dbReference type="SUPFAM" id="SSF57424">
    <property type="entry name" value="LDL receptor-like module"/>
    <property type="match status" value="2"/>
</dbReference>
<sequence>MPGTFRCNSGSCLPMRFRCDGYLQCVDGSDELNCGNRTCTHHQFTCANGRCISASYVCNLHNDCGDNSDENAYFCRKHTRKIVIIALVSLLLIGMLTFGLIQLKRKGKLQSIPTPQLPQNIQTIMNNIRNFITRSTDNINPVRVRHARSNTTTDQTTTESPAVFPNPMYGAATTASNQPARLATSSDESAKLYIEVPPPLSKPSRKATLASPLRQQVYFNPQSKETDHDKANLVVRSSSNDA</sequence>
<dbReference type="PANTHER" id="PTHR22722:SF14">
    <property type="entry name" value="MEGALIN, ISOFORM A"/>
    <property type="match status" value="1"/>
</dbReference>
<dbReference type="InterPro" id="IPR036055">
    <property type="entry name" value="LDL_receptor-like_sf"/>
</dbReference>
<feature type="transmembrane region" description="Helical" evidence="11">
    <location>
        <begin position="82"/>
        <end position="101"/>
    </location>
</feature>
<comment type="caution">
    <text evidence="12">The sequence shown here is derived from an EMBL/GenBank/DDBJ whole genome shotgun (WGS) entry which is preliminary data.</text>
</comment>
<evidence type="ECO:0000256" key="2">
    <source>
        <dbReference type="ARBA" id="ARBA00022692"/>
    </source>
</evidence>
<evidence type="ECO:0000313" key="13">
    <source>
        <dbReference type="Proteomes" id="UP000663836"/>
    </source>
</evidence>
<evidence type="ECO:0000256" key="9">
    <source>
        <dbReference type="PROSITE-ProRule" id="PRU00124"/>
    </source>
</evidence>
<dbReference type="InterPro" id="IPR002172">
    <property type="entry name" value="LDrepeatLR_classA_rpt"/>
</dbReference>
<evidence type="ECO:0000313" key="12">
    <source>
        <dbReference type="EMBL" id="CAF4197358.1"/>
    </source>
</evidence>
<evidence type="ECO:0000256" key="1">
    <source>
        <dbReference type="ARBA" id="ARBA00004167"/>
    </source>
</evidence>
<keyword evidence="2 11" id="KW-0812">Transmembrane</keyword>
<feature type="disulfide bond" evidence="9">
    <location>
        <begin position="19"/>
        <end position="34"/>
    </location>
</feature>
<accession>A0A820BDR9</accession>
<gene>
    <name evidence="12" type="ORF">JBS370_LOCUS36343</name>
</gene>
<feature type="disulfide bond" evidence="9">
    <location>
        <begin position="46"/>
        <end position="64"/>
    </location>
</feature>
<keyword evidence="8" id="KW-0325">Glycoprotein</keyword>
<dbReference type="CDD" id="cd00112">
    <property type="entry name" value="LDLa"/>
    <property type="match status" value="2"/>
</dbReference>
<dbReference type="FunFam" id="4.10.400.10:FF:000065">
    <property type="entry name" value="Transmembrane protease serine 7"/>
    <property type="match status" value="1"/>
</dbReference>
<dbReference type="GO" id="GO:0016324">
    <property type="term" value="C:apical plasma membrane"/>
    <property type="evidence" value="ECO:0007669"/>
    <property type="project" value="TreeGrafter"/>
</dbReference>
<keyword evidence="5 11" id="KW-0472">Membrane</keyword>
<evidence type="ECO:0000256" key="6">
    <source>
        <dbReference type="ARBA" id="ARBA00023157"/>
    </source>
</evidence>
<organism evidence="12 13">
    <name type="scientific">Rotaria sordida</name>
    <dbReference type="NCBI Taxonomy" id="392033"/>
    <lineage>
        <taxon>Eukaryota</taxon>
        <taxon>Metazoa</taxon>
        <taxon>Spiralia</taxon>
        <taxon>Gnathifera</taxon>
        <taxon>Rotifera</taxon>
        <taxon>Eurotatoria</taxon>
        <taxon>Bdelloidea</taxon>
        <taxon>Philodinida</taxon>
        <taxon>Philodinidae</taxon>
        <taxon>Rotaria</taxon>
    </lineage>
</organism>
<dbReference type="PROSITE" id="PS50068">
    <property type="entry name" value="LDLRA_2"/>
    <property type="match status" value="2"/>
</dbReference>
<proteinExistence type="predicted"/>
<name>A0A820BDR9_9BILA</name>
<feature type="disulfide bond" evidence="9">
    <location>
        <begin position="39"/>
        <end position="51"/>
    </location>
</feature>
<evidence type="ECO:0000256" key="11">
    <source>
        <dbReference type="SAM" id="Phobius"/>
    </source>
</evidence>
<reference evidence="12" key="1">
    <citation type="submission" date="2021-02" db="EMBL/GenBank/DDBJ databases">
        <authorList>
            <person name="Nowell W R."/>
        </authorList>
    </citation>
    <scope>NUCLEOTIDE SEQUENCE</scope>
</reference>
<evidence type="ECO:0000256" key="7">
    <source>
        <dbReference type="ARBA" id="ARBA00023170"/>
    </source>
</evidence>
<keyword evidence="7" id="KW-0675">Receptor</keyword>
<evidence type="ECO:0000256" key="5">
    <source>
        <dbReference type="ARBA" id="ARBA00023136"/>
    </source>
</evidence>
<dbReference type="PANTHER" id="PTHR22722">
    <property type="entry name" value="LOW-DENSITY LIPOPROTEIN RECEPTOR-RELATED PROTEIN 2-RELATED"/>
    <property type="match status" value="1"/>
</dbReference>
<dbReference type="GO" id="GO:0043235">
    <property type="term" value="C:receptor complex"/>
    <property type="evidence" value="ECO:0007669"/>
    <property type="project" value="TreeGrafter"/>
</dbReference>
<dbReference type="GO" id="GO:0042562">
    <property type="term" value="F:hormone binding"/>
    <property type="evidence" value="ECO:0007669"/>
    <property type="project" value="TreeGrafter"/>
</dbReference>
<keyword evidence="4 11" id="KW-1133">Transmembrane helix</keyword>
<evidence type="ECO:0000256" key="3">
    <source>
        <dbReference type="ARBA" id="ARBA00022737"/>
    </source>
</evidence>
<feature type="disulfide bond" evidence="9">
    <location>
        <begin position="7"/>
        <end position="25"/>
    </location>
</feature>
<keyword evidence="6 9" id="KW-1015">Disulfide bond</keyword>
<dbReference type="EMBL" id="CAJOBD010014159">
    <property type="protein sequence ID" value="CAF4197358.1"/>
    <property type="molecule type" value="Genomic_DNA"/>
</dbReference>
<dbReference type="Gene3D" id="4.10.400.10">
    <property type="entry name" value="Low-density Lipoprotein Receptor"/>
    <property type="match status" value="2"/>
</dbReference>
<dbReference type="PROSITE" id="PS01209">
    <property type="entry name" value="LDLRA_1"/>
    <property type="match status" value="1"/>
</dbReference>
<protein>
    <submittedName>
        <fullName evidence="12">Uncharacterized protein</fullName>
    </submittedName>
</protein>
<dbReference type="InterPro" id="IPR051221">
    <property type="entry name" value="LDLR-related"/>
</dbReference>
<dbReference type="FunFam" id="4.10.400.10:FF:000011">
    <property type="entry name" value="Low-density lipoprotein receptor-related protein 1"/>
    <property type="match status" value="1"/>
</dbReference>
<evidence type="ECO:0000256" key="4">
    <source>
        <dbReference type="ARBA" id="ARBA00022989"/>
    </source>
</evidence>
<comment type="caution">
    <text evidence="9">Lacks conserved residue(s) required for the propagation of feature annotation.</text>
</comment>
<dbReference type="InterPro" id="IPR023415">
    <property type="entry name" value="LDLR_class-A_CS"/>
</dbReference>
<dbReference type="GO" id="GO:0006898">
    <property type="term" value="P:receptor-mediated endocytosis"/>
    <property type="evidence" value="ECO:0007669"/>
    <property type="project" value="TreeGrafter"/>
</dbReference>
<comment type="subcellular location">
    <subcellularLocation>
        <location evidence="1">Membrane</location>
        <topology evidence="1">Single-pass membrane protein</topology>
    </subcellularLocation>
</comment>
<keyword evidence="3" id="KW-0677">Repeat</keyword>
<dbReference type="Pfam" id="PF00057">
    <property type="entry name" value="Ldl_recept_a"/>
    <property type="match status" value="2"/>
</dbReference>